<sequence length="210" mass="22807">MGRLINGINGPIQGKVGAVIGSNWKGIPYVKGPYKERTTNVSKKEKANRGKFAMAQFWLKPLLPFVREGFKGYSATSEGFVAAKSWLLLHAFEGVAPAITINPALVKLSHGDLPLSDGIAVEKTAPGVLLFTWDTAPVEGGSSYDQVMLLAYDIDHTVAYYITTGQFRSTGTDVLNIPITKGRTWHLYLAFTAADRSMQSHSVYLGAINS</sequence>
<dbReference type="RefSeq" id="WP_119052695.1">
    <property type="nucleotide sequence ID" value="NZ_CP032157.1"/>
</dbReference>
<gene>
    <name evidence="1" type="ORF">D3H65_23720</name>
</gene>
<reference evidence="1 2" key="1">
    <citation type="submission" date="2018-09" db="EMBL/GenBank/DDBJ databases">
        <title>Genome sequencing of strain 6GH32-13.</title>
        <authorList>
            <person name="Weon H.-Y."/>
            <person name="Heo J."/>
            <person name="Kwon S.-W."/>
        </authorList>
    </citation>
    <scope>NUCLEOTIDE SEQUENCE [LARGE SCALE GENOMIC DNA]</scope>
    <source>
        <strain evidence="1 2">5GH32-13</strain>
    </source>
</reference>
<dbReference type="OrthoDB" id="821958at2"/>
<accession>A0A3B7MRN5</accession>
<dbReference type="Proteomes" id="UP000263900">
    <property type="component" value="Chromosome"/>
</dbReference>
<proteinExistence type="predicted"/>
<evidence type="ECO:0000313" key="1">
    <source>
        <dbReference type="EMBL" id="AXY76818.1"/>
    </source>
</evidence>
<protein>
    <submittedName>
        <fullName evidence="1">Uncharacterized protein</fullName>
    </submittedName>
</protein>
<dbReference type="AlphaFoldDB" id="A0A3B7MRN5"/>
<name>A0A3B7MRN5_9BACT</name>
<dbReference type="InterPro" id="IPR046233">
    <property type="entry name" value="DUF6266"/>
</dbReference>
<evidence type="ECO:0000313" key="2">
    <source>
        <dbReference type="Proteomes" id="UP000263900"/>
    </source>
</evidence>
<dbReference type="Pfam" id="PF19781">
    <property type="entry name" value="DUF6266"/>
    <property type="match status" value="1"/>
</dbReference>
<organism evidence="1 2">
    <name type="scientific">Paraflavitalea soli</name>
    <dbReference type="NCBI Taxonomy" id="2315862"/>
    <lineage>
        <taxon>Bacteria</taxon>
        <taxon>Pseudomonadati</taxon>
        <taxon>Bacteroidota</taxon>
        <taxon>Chitinophagia</taxon>
        <taxon>Chitinophagales</taxon>
        <taxon>Chitinophagaceae</taxon>
        <taxon>Paraflavitalea</taxon>
    </lineage>
</organism>
<dbReference type="EMBL" id="CP032157">
    <property type="protein sequence ID" value="AXY76818.1"/>
    <property type="molecule type" value="Genomic_DNA"/>
</dbReference>
<dbReference type="KEGG" id="pseg:D3H65_23720"/>
<keyword evidence="2" id="KW-1185">Reference proteome</keyword>